<dbReference type="EMBL" id="CP054840">
    <property type="protein sequence ID" value="QKV53397.1"/>
    <property type="molecule type" value="Genomic_DNA"/>
</dbReference>
<evidence type="ECO:0000313" key="2">
    <source>
        <dbReference type="EMBL" id="QKV53397.1"/>
    </source>
</evidence>
<reference evidence="2 3" key="1">
    <citation type="submission" date="2020-06" db="EMBL/GenBank/DDBJ databases">
        <title>Acidovorax antarctica sp. nov., isolated from Corinth ice sheet soil, Antarctic Fields Peninsula.</title>
        <authorList>
            <person name="Xu Q."/>
            <person name="Peng F."/>
        </authorList>
    </citation>
    <scope>NUCLEOTIDE SEQUENCE [LARGE SCALE GENOMIC DNA]</scope>
    <source>
        <strain evidence="2 3">16-35-5</strain>
    </source>
</reference>
<dbReference type="KEGG" id="aant:HUK68_11105"/>
<organism evidence="2 3">
    <name type="scientific">Comamonas antarctica</name>
    <dbReference type="NCBI Taxonomy" id="2743470"/>
    <lineage>
        <taxon>Bacteria</taxon>
        <taxon>Pseudomonadati</taxon>
        <taxon>Pseudomonadota</taxon>
        <taxon>Betaproteobacteria</taxon>
        <taxon>Burkholderiales</taxon>
        <taxon>Comamonadaceae</taxon>
        <taxon>Comamonas</taxon>
    </lineage>
</organism>
<protein>
    <submittedName>
        <fullName evidence="2">Uncharacterized protein</fullName>
    </submittedName>
</protein>
<dbReference type="RefSeq" id="WP_175504204.1">
    <property type="nucleotide sequence ID" value="NZ_CAURQT010000011.1"/>
</dbReference>
<proteinExistence type="predicted"/>
<evidence type="ECO:0000313" key="3">
    <source>
        <dbReference type="Proteomes" id="UP000509579"/>
    </source>
</evidence>
<accession>A0A6N1X276</accession>
<keyword evidence="3" id="KW-1185">Reference proteome</keyword>
<sequence length="61" mass="6435">MKTCLQPVARVAAPLTPTLQLIAVTAASWNLIAPARPRKRVRRIPLRSLARTSCAAAGSAA</sequence>
<keyword evidence="1" id="KW-1133">Transmembrane helix</keyword>
<keyword evidence="1" id="KW-0812">Transmembrane</keyword>
<feature type="transmembrane region" description="Helical" evidence="1">
    <location>
        <begin position="12"/>
        <end position="33"/>
    </location>
</feature>
<name>A0A6N1X276_9BURK</name>
<dbReference type="AlphaFoldDB" id="A0A6N1X276"/>
<keyword evidence="1" id="KW-0472">Membrane</keyword>
<evidence type="ECO:0000256" key="1">
    <source>
        <dbReference type="SAM" id="Phobius"/>
    </source>
</evidence>
<dbReference type="Proteomes" id="UP000509579">
    <property type="component" value="Chromosome"/>
</dbReference>
<gene>
    <name evidence="2" type="ORF">HUK68_11105</name>
</gene>